<dbReference type="PANTHER" id="PTHR11157">
    <property type="entry name" value="FATTY ACID ACYL TRANSFERASE-RELATED"/>
    <property type="match status" value="1"/>
</dbReference>
<dbReference type="GO" id="GO:0009922">
    <property type="term" value="F:fatty acid elongase activity"/>
    <property type="evidence" value="ECO:0007669"/>
    <property type="project" value="UniProtKB-EC"/>
</dbReference>
<dbReference type="GO" id="GO:0005789">
    <property type="term" value="C:endoplasmic reticulum membrane"/>
    <property type="evidence" value="ECO:0007669"/>
    <property type="project" value="TreeGrafter"/>
</dbReference>
<evidence type="ECO:0000313" key="13">
    <source>
        <dbReference type="Proteomes" id="UP001497482"/>
    </source>
</evidence>
<protein>
    <recommendedName>
        <fullName evidence="10">Elongation of very long chain fatty acids protein</fullName>
        <ecNumber evidence="10">2.3.1.199</ecNumber>
    </recommendedName>
    <alternativeName>
        <fullName evidence="10">Very-long-chain 3-oxoacyl-CoA synthase</fullName>
    </alternativeName>
</protein>
<keyword evidence="3 10" id="KW-0808">Transferase</keyword>
<reference evidence="12 13" key="1">
    <citation type="submission" date="2024-04" db="EMBL/GenBank/DDBJ databases">
        <authorList>
            <person name="Waldvogel A.-M."/>
            <person name="Schoenle A."/>
        </authorList>
    </citation>
    <scope>NUCLEOTIDE SEQUENCE [LARGE SCALE GENOMIC DNA]</scope>
</reference>
<evidence type="ECO:0000256" key="3">
    <source>
        <dbReference type="ARBA" id="ARBA00022679"/>
    </source>
</evidence>
<feature type="transmembrane region" description="Helical" evidence="10">
    <location>
        <begin position="283"/>
        <end position="302"/>
    </location>
</feature>
<evidence type="ECO:0000256" key="7">
    <source>
        <dbReference type="ARBA" id="ARBA00023098"/>
    </source>
</evidence>
<evidence type="ECO:0000256" key="8">
    <source>
        <dbReference type="ARBA" id="ARBA00023136"/>
    </source>
</evidence>
<evidence type="ECO:0000256" key="5">
    <source>
        <dbReference type="ARBA" id="ARBA00022832"/>
    </source>
</evidence>
<evidence type="ECO:0000256" key="4">
    <source>
        <dbReference type="ARBA" id="ARBA00022692"/>
    </source>
</evidence>
<accession>A0AAV2JU88</accession>
<evidence type="ECO:0000256" key="9">
    <source>
        <dbReference type="ARBA" id="ARBA00023160"/>
    </source>
</evidence>
<feature type="transmembrane region" description="Helical" evidence="10">
    <location>
        <begin position="451"/>
        <end position="471"/>
    </location>
</feature>
<dbReference type="InterPro" id="IPR007671">
    <property type="entry name" value="Selenoprotein-P_N"/>
</dbReference>
<keyword evidence="9 10" id="KW-0275">Fatty acid biosynthesis</keyword>
<keyword evidence="7 10" id="KW-0443">Lipid metabolism</keyword>
<dbReference type="AlphaFoldDB" id="A0AAV2JU88"/>
<dbReference type="GO" id="GO:0034626">
    <property type="term" value="P:fatty acid elongation, polyunsaturated fatty acid"/>
    <property type="evidence" value="ECO:0007669"/>
    <property type="project" value="TreeGrafter"/>
</dbReference>
<dbReference type="Pfam" id="PF04592">
    <property type="entry name" value="SelP_N"/>
    <property type="match status" value="1"/>
</dbReference>
<evidence type="ECO:0000256" key="1">
    <source>
        <dbReference type="ARBA" id="ARBA00004141"/>
    </source>
</evidence>
<comment type="subcellular location">
    <subcellularLocation>
        <location evidence="1">Membrane</location>
        <topology evidence="1">Multi-pass membrane protein</topology>
    </subcellularLocation>
</comment>
<organism evidence="12 13">
    <name type="scientific">Knipowitschia caucasica</name>
    <name type="common">Caucasian dwarf goby</name>
    <name type="synonym">Pomatoschistus caucasicus</name>
    <dbReference type="NCBI Taxonomy" id="637954"/>
    <lineage>
        <taxon>Eukaryota</taxon>
        <taxon>Metazoa</taxon>
        <taxon>Chordata</taxon>
        <taxon>Craniata</taxon>
        <taxon>Vertebrata</taxon>
        <taxon>Euteleostomi</taxon>
        <taxon>Actinopterygii</taxon>
        <taxon>Neopterygii</taxon>
        <taxon>Teleostei</taxon>
        <taxon>Neoteleostei</taxon>
        <taxon>Acanthomorphata</taxon>
        <taxon>Gobiaria</taxon>
        <taxon>Gobiiformes</taxon>
        <taxon>Gobioidei</taxon>
        <taxon>Gobiidae</taxon>
        <taxon>Gobiinae</taxon>
        <taxon>Knipowitschia</taxon>
    </lineage>
</organism>
<evidence type="ECO:0000256" key="10">
    <source>
        <dbReference type="RuleBase" id="RU361115"/>
    </source>
</evidence>
<comment type="similarity">
    <text evidence="10">Belongs to the ELO family.</text>
</comment>
<dbReference type="PANTHER" id="PTHR11157:SF145">
    <property type="entry name" value="ELONGATION OF VERY LONG CHAIN FATTY ACIDS PROTEIN"/>
    <property type="match status" value="1"/>
</dbReference>
<feature type="transmembrane region" description="Helical" evidence="10">
    <location>
        <begin position="421"/>
        <end position="439"/>
    </location>
</feature>
<dbReference type="PROSITE" id="PS01188">
    <property type="entry name" value="ELO"/>
    <property type="match status" value="1"/>
</dbReference>
<name>A0AAV2JU88_KNICA</name>
<keyword evidence="13" id="KW-1185">Reference proteome</keyword>
<dbReference type="GO" id="GO:0019367">
    <property type="term" value="P:fatty acid elongation, saturated fatty acid"/>
    <property type="evidence" value="ECO:0007669"/>
    <property type="project" value="TreeGrafter"/>
</dbReference>
<dbReference type="GO" id="GO:0034625">
    <property type="term" value="P:fatty acid elongation, monounsaturated fatty acid"/>
    <property type="evidence" value="ECO:0007669"/>
    <property type="project" value="TreeGrafter"/>
</dbReference>
<keyword evidence="6 10" id="KW-1133">Transmembrane helix</keyword>
<dbReference type="Proteomes" id="UP001497482">
    <property type="component" value="Chromosome 14"/>
</dbReference>
<feature type="transmembrane region" description="Helical" evidence="10">
    <location>
        <begin position="386"/>
        <end position="409"/>
    </location>
</feature>
<dbReference type="InterPro" id="IPR002076">
    <property type="entry name" value="ELO_fam"/>
</dbReference>
<keyword evidence="2 10" id="KW-0444">Lipid biosynthesis</keyword>
<proteinExistence type="inferred from homology"/>
<dbReference type="GO" id="GO:0042761">
    <property type="term" value="P:very long-chain fatty acid biosynthetic process"/>
    <property type="evidence" value="ECO:0007669"/>
    <property type="project" value="TreeGrafter"/>
</dbReference>
<dbReference type="InterPro" id="IPR030457">
    <property type="entry name" value="ELO_CS"/>
</dbReference>
<feature type="transmembrane region" description="Helical" evidence="10">
    <location>
        <begin position="331"/>
        <end position="351"/>
    </location>
</feature>
<keyword evidence="5 10" id="KW-0276">Fatty acid metabolism</keyword>
<comment type="catalytic activity">
    <reaction evidence="10">
        <text>a very-long-chain acyl-CoA + malonyl-CoA + H(+) = a very-long-chain 3-oxoacyl-CoA + CO2 + CoA</text>
        <dbReference type="Rhea" id="RHEA:32727"/>
        <dbReference type="ChEBI" id="CHEBI:15378"/>
        <dbReference type="ChEBI" id="CHEBI:16526"/>
        <dbReference type="ChEBI" id="CHEBI:57287"/>
        <dbReference type="ChEBI" id="CHEBI:57384"/>
        <dbReference type="ChEBI" id="CHEBI:90725"/>
        <dbReference type="ChEBI" id="CHEBI:90736"/>
        <dbReference type="EC" id="2.3.1.199"/>
    </reaction>
</comment>
<gene>
    <name evidence="12" type="ORF">KC01_LOCUS11059</name>
</gene>
<dbReference type="EMBL" id="OZ035836">
    <property type="protein sequence ID" value="CAL1580165.1"/>
    <property type="molecule type" value="Genomic_DNA"/>
</dbReference>
<feature type="transmembrane region" description="Helical" evidence="10">
    <location>
        <begin position="244"/>
        <end position="263"/>
    </location>
</feature>
<evidence type="ECO:0000256" key="6">
    <source>
        <dbReference type="ARBA" id="ARBA00022989"/>
    </source>
</evidence>
<dbReference type="EC" id="2.3.1.199" evidence="10"/>
<keyword evidence="8 10" id="KW-0472">Membrane</keyword>
<sequence>MVPISVWFWGKCLIIDKAFKNHRKSVSQLGHGAERGGSQQGTMSALSSLCLWCLALPTVLWASHGTLLVEGDNDASKICKAAPYWDIKGQTPMKELEGDVVQAANIGQLQERLKRNNMTGVSFMIVNEQRATSRAMYWELKRRAPPGVPVYQQAPLQNDVWEILDGDKDDFLVYDRCGLLTFHVVLPYSLLRFIIEYLIFYTAYGTSLKDNRLDYRMDGDTTWQKLQVLYQGILENGDKRTDKWLLVYTPLPITCICLGYLIISWSGPKLMLNRSPVKIKPVLIVYNFAMVCLSAYMCYEFAASSWLAKYSLLCQPVDYSDSPLAMRMARVYWWFFFSKVLELCDTIFFILRKKDNQLTFLHVYHHATMIFNCWVGIKYVPGGQNFFIGLVNSLVHVVMYLYYGMSALGPGMGKYLWWKRYLTFLQLLQFLLVTGHSAYNLFADCDYPDLVNALQVAYALSLTALFCNFYYQSYLSRKLSNKTS</sequence>
<feature type="domain" description="Selenoprotein P N-terminal" evidence="11">
    <location>
        <begin position="75"/>
        <end position="193"/>
    </location>
</feature>
<evidence type="ECO:0000259" key="11">
    <source>
        <dbReference type="Pfam" id="PF04592"/>
    </source>
</evidence>
<evidence type="ECO:0000256" key="2">
    <source>
        <dbReference type="ARBA" id="ARBA00022516"/>
    </source>
</evidence>
<dbReference type="GO" id="GO:0030148">
    <property type="term" value="P:sphingolipid biosynthetic process"/>
    <property type="evidence" value="ECO:0007669"/>
    <property type="project" value="TreeGrafter"/>
</dbReference>
<dbReference type="Pfam" id="PF01151">
    <property type="entry name" value="ELO"/>
    <property type="match status" value="1"/>
</dbReference>
<keyword evidence="4 10" id="KW-0812">Transmembrane</keyword>
<evidence type="ECO:0000313" key="12">
    <source>
        <dbReference type="EMBL" id="CAL1580165.1"/>
    </source>
</evidence>